<protein>
    <submittedName>
        <fullName evidence="5">Efflux RND transporter periplasmic adaptor subunit</fullName>
    </submittedName>
</protein>
<name>A0ABS6AG85_9RHOB</name>
<keyword evidence="2" id="KW-0175">Coiled coil</keyword>
<reference evidence="5" key="1">
    <citation type="submission" date="2021-06" db="EMBL/GenBank/DDBJ databases">
        <title>Paracoccus bacterium XHP0099 sp. nov., isolated from the surface waters of the Yellow Sea.</title>
        <authorList>
            <person name="Xue H."/>
            <person name="Zhang D."/>
        </authorList>
    </citation>
    <scope>NUCLEOTIDE SEQUENCE</scope>
    <source>
        <strain evidence="5">XHP0099</strain>
    </source>
</reference>
<dbReference type="PANTHER" id="PTHR30469:SF15">
    <property type="entry name" value="HLYD FAMILY OF SECRETION PROTEINS"/>
    <property type="match status" value="1"/>
</dbReference>
<keyword evidence="3" id="KW-0732">Signal</keyword>
<feature type="coiled-coil region" evidence="2">
    <location>
        <begin position="152"/>
        <end position="179"/>
    </location>
</feature>
<evidence type="ECO:0000313" key="5">
    <source>
        <dbReference type="EMBL" id="MBU3028644.1"/>
    </source>
</evidence>
<evidence type="ECO:0000313" key="6">
    <source>
        <dbReference type="Proteomes" id="UP001166191"/>
    </source>
</evidence>
<dbReference type="InterPro" id="IPR006143">
    <property type="entry name" value="RND_pump_MFP"/>
</dbReference>
<dbReference type="Proteomes" id="UP001166191">
    <property type="component" value="Unassembled WGS sequence"/>
</dbReference>
<feature type="chain" id="PRO_5046347351" evidence="3">
    <location>
        <begin position="29"/>
        <end position="374"/>
    </location>
</feature>
<feature type="domain" description="CusB-like beta-barrel" evidence="4">
    <location>
        <begin position="222"/>
        <end position="292"/>
    </location>
</feature>
<evidence type="ECO:0000259" key="4">
    <source>
        <dbReference type="Pfam" id="PF25954"/>
    </source>
</evidence>
<proteinExistence type="inferred from homology"/>
<dbReference type="InterPro" id="IPR058792">
    <property type="entry name" value="Beta-barrel_RND_2"/>
</dbReference>
<comment type="similarity">
    <text evidence="1">Belongs to the membrane fusion protein (MFP) (TC 8.A.1) family.</text>
</comment>
<dbReference type="RefSeq" id="WP_216031338.1">
    <property type="nucleotide sequence ID" value="NZ_JAHKNG010000001.1"/>
</dbReference>
<organism evidence="5 6">
    <name type="scientific">Paracoccus marinaquae</name>
    <dbReference type="NCBI Taxonomy" id="2841926"/>
    <lineage>
        <taxon>Bacteria</taxon>
        <taxon>Pseudomonadati</taxon>
        <taxon>Pseudomonadota</taxon>
        <taxon>Alphaproteobacteria</taxon>
        <taxon>Rhodobacterales</taxon>
        <taxon>Paracoccaceae</taxon>
        <taxon>Paracoccus</taxon>
    </lineage>
</organism>
<keyword evidence="6" id="KW-1185">Reference proteome</keyword>
<evidence type="ECO:0000256" key="3">
    <source>
        <dbReference type="SAM" id="SignalP"/>
    </source>
</evidence>
<dbReference type="Pfam" id="PF25954">
    <property type="entry name" value="Beta-barrel_RND_2"/>
    <property type="match status" value="1"/>
</dbReference>
<gene>
    <name evidence="5" type="ORF">KNW02_00755</name>
</gene>
<sequence length="374" mass="39524">MMARRIVAIAGRGGLLLALAAFPAPVTAQDLPRWLGLSSEAADLPAPRPVVTEILEDRGQAARWVPGVVASKTQVSMAFQTLGRMVTRQVELGDRVRKGDVLAELATEDLVANTRAARAALDAAEVQLSTAHGTLERTRALVGRSVASDAQMEQAQRAATAAEAAVAQARSQLARAEDAEGFARMTAPFDGVISAIYEAPGAVVGAGAPILQLSAEDWREAVIDVPETTLAGLPPDAAFTVWQRNAPDEEVPAVLNRIDPLADVATRTRRLYLTLPPEAQFRLGALVRARLGTVGAPALSVAAEACFTRDGGVWVWRVRRQGEAAHVEAVAVKTGPDFLGRVLVLEGLEAGDEIVIRGVNSLQDGQAVGRRVDP</sequence>
<dbReference type="PANTHER" id="PTHR30469">
    <property type="entry name" value="MULTIDRUG RESISTANCE PROTEIN MDTA"/>
    <property type="match status" value="1"/>
</dbReference>
<evidence type="ECO:0000256" key="1">
    <source>
        <dbReference type="ARBA" id="ARBA00009477"/>
    </source>
</evidence>
<dbReference type="EMBL" id="JAHKNG010000001">
    <property type="protein sequence ID" value="MBU3028644.1"/>
    <property type="molecule type" value="Genomic_DNA"/>
</dbReference>
<accession>A0ABS6AG85</accession>
<feature type="signal peptide" evidence="3">
    <location>
        <begin position="1"/>
        <end position="28"/>
    </location>
</feature>
<evidence type="ECO:0000256" key="2">
    <source>
        <dbReference type="SAM" id="Coils"/>
    </source>
</evidence>
<comment type="caution">
    <text evidence="5">The sequence shown here is derived from an EMBL/GenBank/DDBJ whole genome shotgun (WGS) entry which is preliminary data.</text>
</comment>
<dbReference type="NCBIfam" id="TIGR01730">
    <property type="entry name" value="RND_mfp"/>
    <property type="match status" value="1"/>
</dbReference>